<feature type="domain" description="Cation/H+ exchanger transmembrane" evidence="10">
    <location>
        <begin position="20"/>
        <end position="390"/>
    </location>
</feature>
<dbReference type="Gene3D" id="3.40.50.720">
    <property type="entry name" value="NAD(P)-binding Rossmann-like Domain"/>
    <property type="match status" value="1"/>
</dbReference>
<feature type="transmembrane region" description="Helical" evidence="9">
    <location>
        <begin position="302"/>
        <end position="321"/>
    </location>
</feature>
<feature type="transmembrane region" description="Helical" evidence="9">
    <location>
        <begin position="60"/>
        <end position="77"/>
    </location>
</feature>
<keyword evidence="12" id="KW-1185">Reference proteome</keyword>
<keyword evidence="8 9" id="KW-0472">Membrane</keyword>
<evidence type="ECO:0000256" key="6">
    <source>
        <dbReference type="ARBA" id="ARBA00022989"/>
    </source>
</evidence>
<dbReference type="InterPro" id="IPR038770">
    <property type="entry name" value="Na+/solute_symporter_sf"/>
</dbReference>
<evidence type="ECO:0000256" key="3">
    <source>
        <dbReference type="ARBA" id="ARBA00022449"/>
    </source>
</evidence>
<dbReference type="Pfam" id="PF00999">
    <property type="entry name" value="Na_H_Exchanger"/>
    <property type="match status" value="1"/>
</dbReference>
<feature type="transmembrane region" description="Helical" evidence="9">
    <location>
        <begin position="365"/>
        <end position="388"/>
    </location>
</feature>
<evidence type="ECO:0000256" key="2">
    <source>
        <dbReference type="ARBA" id="ARBA00022448"/>
    </source>
</evidence>
<keyword evidence="7" id="KW-0406">Ion transport</keyword>
<feature type="transmembrane region" description="Helical" evidence="9">
    <location>
        <begin position="333"/>
        <end position="353"/>
    </location>
</feature>
<dbReference type="AlphaFoldDB" id="A0A0A3JZG3"/>
<dbReference type="SUPFAM" id="SSF51735">
    <property type="entry name" value="NAD(P)-binding Rossmann-fold domains"/>
    <property type="match status" value="1"/>
</dbReference>
<feature type="transmembrane region" description="Helical" evidence="9">
    <location>
        <begin position="244"/>
        <end position="262"/>
    </location>
</feature>
<evidence type="ECO:0000256" key="7">
    <source>
        <dbReference type="ARBA" id="ARBA00023065"/>
    </source>
</evidence>
<dbReference type="GO" id="GO:1902600">
    <property type="term" value="P:proton transmembrane transport"/>
    <property type="evidence" value="ECO:0007669"/>
    <property type="project" value="InterPro"/>
</dbReference>
<dbReference type="GO" id="GO:0015297">
    <property type="term" value="F:antiporter activity"/>
    <property type="evidence" value="ECO:0007669"/>
    <property type="project" value="UniProtKB-KW"/>
</dbReference>
<evidence type="ECO:0000313" key="11">
    <source>
        <dbReference type="EMBL" id="KGR92362.1"/>
    </source>
</evidence>
<feature type="transmembrane region" description="Helical" evidence="9">
    <location>
        <begin position="89"/>
        <end position="112"/>
    </location>
</feature>
<gene>
    <name evidence="11" type="ORF">CD30_00665</name>
</gene>
<feature type="transmembrane region" description="Helical" evidence="9">
    <location>
        <begin position="150"/>
        <end position="173"/>
    </location>
</feature>
<reference evidence="11 12" key="1">
    <citation type="submission" date="2014-02" db="EMBL/GenBank/DDBJ databases">
        <title>Draft genome sequence of Lysinibacillus massiliensis CCUG 49529.</title>
        <authorList>
            <person name="Zhang F."/>
            <person name="Wang G."/>
            <person name="Zhang L."/>
        </authorList>
    </citation>
    <scope>NUCLEOTIDE SEQUENCE [LARGE SCALE GENOMIC DNA]</scope>
    <source>
        <strain evidence="11 12">CCUG 49529</strain>
    </source>
</reference>
<evidence type="ECO:0000256" key="9">
    <source>
        <dbReference type="SAM" id="Phobius"/>
    </source>
</evidence>
<feature type="transmembrane region" description="Helical" evidence="9">
    <location>
        <begin position="31"/>
        <end position="48"/>
    </location>
</feature>
<comment type="subcellular location">
    <subcellularLocation>
        <location evidence="1">Cell membrane</location>
        <topology evidence="1">Multi-pass membrane protein</topology>
    </subcellularLocation>
</comment>
<sequence length="612" mass="67251">MLESTLFQIAAMIGLGVLSQWIAWRFRLPAIVIMSLAGLIVGPFLGLFDPQDRFGEVFNPVISLAVAIILFEGSLSLDFREIKEFPRAIFRITTLGAFIAWIAGSFAAYFFAGLSLDVAFVIGGLFIVTGPTVILPLLRQAKLKERPAAILKWEGIVVDPFGALLALFAFEVVLWTNELITGNSLLIFFGLSFLAAAIGAVAGWVLGRLLEQGHIPEFLKSPIVFGVVLMVFVVTDSIMHETGLLAVTAMGIIMANMHLTSLRDLIHFKENISVLLISSVFIMLTASLTIDTLLAILNWRMLLFVLAMMFIVRPLSIWISTIGTGLTLAERTLIGWIAPRGIVALTVSGFFANALTEAGFEGADIITALTLALVFATVLAHGFTIGWLGKKLGLQATEEAGFLIVGGTPFNAVLGEALKSFNKPVLLMDRSWGMLSYARQLGIRTEAGDILSEHTEYHVDLTPYEILIAATEEDAYNALICQRFVPELGRENIFQTPISMGDPNDYSKSIGGKKLFSPEYDVHTLNRYIEKGYMIRKTMITEQYTLENFQQDNGYETIPLFTADKENNISFITDIKKISLDPGTTIVSLTSPSKKMEKALEKANNVQSQPKD</sequence>
<feature type="transmembrane region" description="Helical" evidence="9">
    <location>
        <begin position="118"/>
        <end position="138"/>
    </location>
</feature>
<comment type="caution">
    <text evidence="11">The sequence shown here is derived from an EMBL/GenBank/DDBJ whole genome shotgun (WGS) entry which is preliminary data.</text>
</comment>
<dbReference type="GO" id="GO:0005886">
    <property type="term" value="C:plasma membrane"/>
    <property type="evidence" value="ECO:0007669"/>
    <property type="project" value="UniProtKB-SubCell"/>
</dbReference>
<organism evidence="11 12">
    <name type="scientific">Ureibacillus massiliensis 4400831 = CIP 108448 = CCUG 49529</name>
    <dbReference type="NCBI Taxonomy" id="1211035"/>
    <lineage>
        <taxon>Bacteria</taxon>
        <taxon>Bacillati</taxon>
        <taxon>Bacillota</taxon>
        <taxon>Bacilli</taxon>
        <taxon>Bacillales</taxon>
        <taxon>Caryophanaceae</taxon>
        <taxon>Ureibacillus</taxon>
    </lineage>
</organism>
<feature type="transmembrane region" description="Helical" evidence="9">
    <location>
        <begin position="274"/>
        <end position="296"/>
    </location>
</feature>
<dbReference type="RefSeq" id="WP_036170950.1">
    <property type="nucleotide sequence ID" value="NZ_AVCZ01000001.1"/>
</dbReference>
<evidence type="ECO:0000259" key="10">
    <source>
        <dbReference type="Pfam" id="PF00999"/>
    </source>
</evidence>
<evidence type="ECO:0000313" key="12">
    <source>
        <dbReference type="Proteomes" id="UP000030595"/>
    </source>
</evidence>
<keyword evidence="5 9" id="KW-0812">Transmembrane</keyword>
<dbReference type="InterPro" id="IPR006153">
    <property type="entry name" value="Cation/H_exchanger_TM"/>
</dbReference>
<dbReference type="PANTHER" id="PTHR32507:SF0">
    <property type="entry name" value="NA(+)_H(+) ANTIPORTER 2-RELATED"/>
    <property type="match status" value="1"/>
</dbReference>
<dbReference type="OrthoDB" id="570124at2"/>
<dbReference type="Proteomes" id="UP000030595">
    <property type="component" value="Unassembled WGS sequence"/>
</dbReference>
<dbReference type="PANTHER" id="PTHR32507">
    <property type="entry name" value="NA(+)/H(+) ANTIPORTER 1"/>
    <property type="match status" value="1"/>
</dbReference>
<dbReference type="Gene3D" id="1.20.1530.20">
    <property type="match status" value="1"/>
</dbReference>
<dbReference type="EMBL" id="JPVQ01000001">
    <property type="protein sequence ID" value="KGR92362.1"/>
    <property type="molecule type" value="Genomic_DNA"/>
</dbReference>
<protein>
    <submittedName>
        <fullName evidence="11">Sodium:proton exchanger</fullName>
    </submittedName>
</protein>
<keyword evidence="3" id="KW-0050">Antiport</keyword>
<keyword evidence="4" id="KW-1003">Cell membrane</keyword>
<keyword evidence="2" id="KW-0813">Transport</keyword>
<keyword evidence="6 9" id="KW-1133">Transmembrane helix</keyword>
<feature type="transmembrane region" description="Helical" evidence="9">
    <location>
        <begin position="218"/>
        <end position="238"/>
    </location>
</feature>
<feature type="transmembrane region" description="Helical" evidence="9">
    <location>
        <begin position="185"/>
        <end position="206"/>
    </location>
</feature>
<evidence type="ECO:0000256" key="1">
    <source>
        <dbReference type="ARBA" id="ARBA00004651"/>
    </source>
</evidence>
<proteinExistence type="predicted"/>
<evidence type="ECO:0000256" key="8">
    <source>
        <dbReference type="ARBA" id="ARBA00023136"/>
    </source>
</evidence>
<dbReference type="InterPro" id="IPR036291">
    <property type="entry name" value="NAD(P)-bd_dom_sf"/>
</dbReference>
<accession>A0A0A3JZG3</accession>
<dbReference type="eggNOG" id="COG0025">
    <property type="taxonomic scope" value="Bacteria"/>
</dbReference>
<feature type="transmembrane region" description="Helical" evidence="9">
    <location>
        <begin position="6"/>
        <end position="24"/>
    </location>
</feature>
<evidence type="ECO:0000256" key="4">
    <source>
        <dbReference type="ARBA" id="ARBA00022475"/>
    </source>
</evidence>
<name>A0A0A3JZG3_9BACL</name>
<evidence type="ECO:0000256" key="5">
    <source>
        <dbReference type="ARBA" id="ARBA00022692"/>
    </source>
</evidence>